<evidence type="ECO:0000313" key="2">
    <source>
        <dbReference type="EMBL" id="MBJ2259218.1"/>
    </source>
</evidence>
<reference evidence="2" key="1">
    <citation type="submission" date="2020-12" db="EMBL/GenBank/DDBJ databases">
        <title>Antibiotic resistance and phylogeny of Pseudomonas spp. isolated over three decades from chicken meat in the Norwegian food chain.</title>
        <authorList>
            <person name="Moen B."/>
        </authorList>
    </citation>
    <scope>NUCLEOTIDE SEQUENCE</scope>
    <source>
        <strain evidence="2">MF6762</strain>
    </source>
</reference>
<protein>
    <recommendedName>
        <fullName evidence="1">Ig-like domain-containing protein</fullName>
    </recommendedName>
</protein>
<feature type="domain" description="Ig-like" evidence="1">
    <location>
        <begin position="73"/>
        <end position="107"/>
    </location>
</feature>
<sequence>MIVHFDAYALSGRHHHIATLKPGVPLRGLYLITSPPSIQCKNNEEFYSFTISDLTGQIPCLIPTYRVHWQPSPKFVSQRVAIEGSAVMIKETLTCMVTDLEPVKIIW</sequence>
<dbReference type="RefSeq" id="WP_198822860.1">
    <property type="nucleotide sequence ID" value="NZ_JAEKCZ010000026.1"/>
</dbReference>
<evidence type="ECO:0000259" key="1">
    <source>
        <dbReference type="PROSITE" id="PS50835"/>
    </source>
</evidence>
<evidence type="ECO:0000313" key="3">
    <source>
        <dbReference type="Proteomes" id="UP000658390"/>
    </source>
</evidence>
<accession>A0A8I1FW95</accession>
<name>A0A8I1FW95_9PSED</name>
<dbReference type="EMBL" id="JAEKCZ010000026">
    <property type="protein sequence ID" value="MBJ2259218.1"/>
    <property type="molecule type" value="Genomic_DNA"/>
</dbReference>
<dbReference type="PROSITE" id="PS50835">
    <property type="entry name" value="IG_LIKE"/>
    <property type="match status" value="1"/>
</dbReference>
<organism evidence="2 3">
    <name type="scientific">Pseudomonas psychrophila</name>
    <dbReference type="NCBI Taxonomy" id="122355"/>
    <lineage>
        <taxon>Bacteria</taxon>
        <taxon>Pseudomonadati</taxon>
        <taxon>Pseudomonadota</taxon>
        <taxon>Gammaproteobacteria</taxon>
        <taxon>Pseudomonadales</taxon>
        <taxon>Pseudomonadaceae</taxon>
        <taxon>Pseudomonas</taxon>
    </lineage>
</organism>
<dbReference type="Proteomes" id="UP000658390">
    <property type="component" value="Unassembled WGS sequence"/>
</dbReference>
<comment type="caution">
    <text evidence="2">The sequence shown here is derived from an EMBL/GenBank/DDBJ whole genome shotgun (WGS) entry which is preliminary data.</text>
</comment>
<proteinExistence type="predicted"/>
<dbReference type="InterPro" id="IPR007110">
    <property type="entry name" value="Ig-like_dom"/>
</dbReference>
<dbReference type="AlphaFoldDB" id="A0A8I1FW95"/>
<gene>
    <name evidence="2" type="ORF">JFT45_22205</name>
</gene>